<accession>A0A1E7YP71</accession>
<reference evidence="1 2" key="1">
    <citation type="submission" date="2016-06" db="EMBL/GenBank/DDBJ databases">
        <title>Gene turnover analysis identifies the evolutionary adaptation of the extremophile Acidithiobacillus caldus.</title>
        <authorList>
            <person name="Zhang X."/>
        </authorList>
    </citation>
    <scope>NUCLEOTIDE SEQUENCE [LARGE SCALE GENOMIC DNA]</scope>
    <source>
        <strain evidence="1 2">DX</strain>
    </source>
</reference>
<dbReference type="AlphaFoldDB" id="A0A1E7YP71"/>
<organism evidence="1 2">
    <name type="scientific">Acidithiobacillus caldus</name>
    <dbReference type="NCBI Taxonomy" id="33059"/>
    <lineage>
        <taxon>Bacteria</taxon>
        <taxon>Pseudomonadati</taxon>
        <taxon>Pseudomonadota</taxon>
        <taxon>Acidithiobacillia</taxon>
        <taxon>Acidithiobacillales</taxon>
        <taxon>Acidithiobacillaceae</taxon>
        <taxon>Acidithiobacillus</taxon>
    </lineage>
</organism>
<protein>
    <submittedName>
        <fullName evidence="1">Uncharacterized protein</fullName>
    </submittedName>
</protein>
<sequence>MTINHDIPTIGDWETDLHGLYSISPDIPGLEEAVRWFDNRKCHLAARLIGIYPRNISSMAYFHLLDIETTVFRLSKLYGESLLIAEPS</sequence>
<dbReference type="EMBL" id="LZYE01000087">
    <property type="protein sequence ID" value="OFC37282.1"/>
    <property type="molecule type" value="Genomic_DNA"/>
</dbReference>
<name>A0A1E7YP71_9PROT</name>
<comment type="caution">
    <text evidence="1">The sequence shown here is derived from an EMBL/GenBank/DDBJ whole genome shotgun (WGS) entry which is preliminary data.</text>
</comment>
<dbReference type="Proteomes" id="UP000175616">
    <property type="component" value="Unassembled WGS sequence"/>
</dbReference>
<proteinExistence type="predicted"/>
<evidence type="ECO:0000313" key="2">
    <source>
        <dbReference type="Proteomes" id="UP000175616"/>
    </source>
</evidence>
<gene>
    <name evidence="1" type="ORF">BAE27_04275</name>
</gene>
<evidence type="ECO:0000313" key="1">
    <source>
        <dbReference type="EMBL" id="OFC37282.1"/>
    </source>
</evidence>